<organism evidence="2 3">
    <name type="scientific">Skermanella aerolata</name>
    <dbReference type="NCBI Taxonomy" id="393310"/>
    <lineage>
        <taxon>Bacteria</taxon>
        <taxon>Pseudomonadati</taxon>
        <taxon>Pseudomonadota</taxon>
        <taxon>Alphaproteobacteria</taxon>
        <taxon>Rhodospirillales</taxon>
        <taxon>Azospirillaceae</taxon>
        <taxon>Skermanella</taxon>
    </lineage>
</organism>
<comment type="caution">
    <text evidence="2">The sequence shown here is derived from an EMBL/GenBank/DDBJ whole genome shotgun (WGS) entry which is preliminary data.</text>
</comment>
<dbReference type="AlphaFoldDB" id="A0A512E0F2"/>
<reference evidence="2 3" key="1">
    <citation type="submission" date="2019-07" db="EMBL/GenBank/DDBJ databases">
        <title>Whole genome shotgun sequence of Skermanella aerolata NBRC 106429.</title>
        <authorList>
            <person name="Hosoyama A."/>
            <person name="Uohara A."/>
            <person name="Ohji S."/>
            <person name="Ichikawa N."/>
        </authorList>
    </citation>
    <scope>NUCLEOTIDE SEQUENCE [LARGE SCALE GENOMIC DNA]</scope>
    <source>
        <strain evidence="2 3">NBRC 106429</strain>
    </source>
</reference>
<evidence type="ECO:0000313" key="2">
    <source>
        <dbReference type="EMBL" id="GEO42159.1"/>
    </source>
</evidence>
<name>A0A512E0F2_9PROT</name>
<protein>
    <submittedName>
        <fullName evidence="2">Uncharacterized protein</fullName>
    </submittedName>
</protein>
<proteinExistence type="predicted"/>
<keyword evidence="3" id="KW-1185">Reference proteome</keyword>
<dbReference type="EMBL" id="BJYZ01000036">
    <property type="protein sequence ID" value="GEO42159.1"/>
    <property type="molecule type" value="Genomic_DNA"/>
</dbReference>
<accession>A0A512E0F2</accession>
<dbReference type="Proteomes" id="UP000321523">
    <property type="component" value="Unassembled WGS sequence"/>
</dbReference>
<evidence type="ECO:0000256" key="1">
    <source>
        <dbReference type="SAM" id="MobiDB-lite"/>
    </source>
</evidence>
<dbReference type="RefSeq" id="WP_044435733.1">
    <property type="nucleotide sequence ID" value="NZ_BJYZ01000036.1"/>
</dbReference>
<gene>
    <name evidence="2" type="ORF">SAE02_63070</name>
</gene>
<sequence length="97" mass="10551">MIGGAASLLLALGLGGAAVPVADFDIPYFLANPKVHEEMLRRCHNDERLAMTLECENAERAGTRRIGRPLPRNFGKDFGKIPSTKQPPLPRGKERGA</sequence>
<evidence type="ECO:0000313" key="3">
    <source>
        <dbReference type="Proteomes" id="UP000321523"/>
    </source>
</evidence>
<feature type="region of interest" description="Disordered" evidence="1">
    <location>
        <begin position="64"/>
        <end position="97"/>
    </location>
</feature>